<keyword evidence="1" id="KW-0805">Transcription regulation</keyword>
<name>A0A108TGA9_9BACE</name>
<dbReference type="Gene3D" id="1.10.10.60">
    <property type="entry name" value="Homeodomain-like"/>
    <property type="match status" value="2"/>
</dbReference>
<dbReference type="InterPro" id="IPR018060">
    <property type="entry name" value="HTH_AraC"/>
</dbReference>
<dbReference type="Proteomes" id="UP000482653">
    <property type="component" value="Unassembled WGS sequence"/>
</dbReference>
<comment type="caution">
    <text evidence="9">The sequence shown here is derived from an EMBL/GenBank/DDBJ whole genome shotgun (WGS) entry which is preliminary data.</text>
</comment>
<dbReference type="Pfam" id="PF12833">
    <property type="entry name" value="HTH_18"/>
    <property type="match status" value="1"/>
</dbReference>
<evidence type="ECO:0000256" key="6">
    <source>
        <dbReference type="SAM" id="Phobius"/>
    </source>
</evidence>
<reference evidence="9 10" key="1">
    <citation type="journal article" date="2019" name="Nat. Med.">
        <title>A library of human gut bacterial isolates paired with longitudinal multiomics data enables mechanistic microbiome research.</title>
        <authorList>
            <person name="Poyet M."/>
            <person name="Groussin M."/>
            <person name="Gibbons S.M."/>
            <person name="Avila-Pacheco J."/>
            <person name="Jiang X."/>
            <person name="Kearney S.M."/>
            <person name="Perrotta A.R."/>
            <person name="Berdy B."/>
            <person name="Zhao S."/>
            <person name="Lieberman T.D."/>
            <person name="Swanson P.K."/>
            <person name="Smith M."/>
            <person name="Roesemann S."/>
            <person name="Alexander J.E."/>
            <person name="Rich S.A."/>
            <person name="Livny J."/>
            <person name="Vlamakis H."/>
            <person name="Clish C."/>
            <person name="Bullock K."/>
            <person name="Deik A."/>
            <person name="Scott J."/>
            <person name="Pierce K.A."/>
            <person name="Xavier R.J."/>
            <person name="Alm E.J."/>
        </authorList>
    </citation>
    <scope>NUCLEOTIDE SEQUENCE [LARGE SCALE GENOMIC DNA]</scope>
    <source>
        <strain evidence="9 10">BIOML-A8</strain>
    </source>
</reference>
<keyword evidence="6" id="KW-1133">Transmembrane helix</keyword>
<evidence type="ECO:0000256" key="7">
    <source>
        <dbReference type="SAM" id="SignalP"/>
    </source>
</evidence>
<dbReference type="PROSITE" id="PS00041">
    <property type="entry name" value="HTH_ARAC_FAMILY_1"/>
    <property type="match status" value="1"/>
</dbReference>
<organism evidence="9 10">
    <name type="scientific">Bacteroides cellulosilyticus</name>
    <dbReference type="NCBI Taxonomy" id="246787"/>
    <lineage>
        <taxon>Bacteria</taxon>
        <taxon>Pseudomonadati</taxon>
        <taxon>Bacteroidota</taxon>
        <taxon>Bacteroidia</taxon>
        <taxon>Bacteroidales</taxon>
        <taxon>Bacteroidaceae</taxon>
        <taxon>Bacteroides</taxon>
    </lineage>
</organism>
<dbReference type="PANTHER" id="PTHR43280">
    <property type="entry name" value="ARAC-FAMILY TRANSCRIPTIONAL REGULATOR"/>
    <property type="match status" value="1"/>
</dbReference>
<dbReference type="PANTHER" id="PTHR43280:SF34">
    <property type="entry name" value="ARAC-FAMILY TRANSCRIPTIONAL REGULATOR"/>
    <property type="match status" value="1"/>
</dbReference>
<gene>
    <name evidence="9" type="ORF">F2Y87_15705</name>
</gene>
<keyword evidence="6" id="KW-0812">Transmembrane</keyword>
<dbReference type="InterPro" id="IPR019734">
    <property type="entry name" value="TPR_rpt"/>
</dbReference>
<evidence type="ECO:0000313" key="9">
    <source>
        <dbReference type="EMBL" id="KAA5417564.1"/>
    </source>
</evidence>
<dbReference type="PROSITE" id="PS50005">
    <property type="entry name" value="TPR"/>
    <property type="match status" value="1"/>
</dbReference>
<dbReference type="SUPFAM" id="SSF46689">
    <property type="entry name" value="Homeodomain-like"/>
    <property type="match status" value="1"/>
</dbReference>
<sequence length="568" mass="66709">MRYALSCLLSISILFICITAEAKADDTSDSIYTLKHVLKVHIATPDSALSLLNTMEAKKLEKLCLINAQRGIVYAGKGQQRMALNYALKAYQDTILRHEYIYYLQTMSCIVNAYKLLENHKLSIRYLTEGIKAAREMGHKQTEANFLFTMGENYYALNQKQEAYDYFIQAINLLENEESFRMKPYLSYFYGELTSYLSKEGKYKEAIAICNKREELINLMKKQDGIPLGYIDQQSAYLYIKQAYLYAKSEETEKALDYFSRFSATNYSKKKDMQRYVLVYQLAMKQYGQVLDYYEKKEPINQTTDTINNDFIEVLVNLSEACQGLSNYREALQYQKRIQVIEDSLNVRDKKETALELATIYKLQEKEWNIRQKDEQLHNSFIVQVLLGCAFVLALISLWLAIRHMNIIRKKNILMANKLDSLMSYEREIDRLHRQIAVIEESDQENSLNKSLFKKMERLIKDEKLYLIPELSRQDMLQRLSIDKNRFGQMLQENTNMTFSQYLTEIRLKHALTELKIHPNYTIQAISEESGFANTRNFQRLFKAAFDMTPSDYKKIVQEKQHREPPMD</sequence>
<dbReference type="InterPro" id="IPR011990">
    <property type="entry name" value="TPR-like_helical_dom_sf"/>
</dbReference>
<evidence type="ECO:0000256" key="1">
    <source>
        <dbReference type="ARBA" id="ARBA00023015"/>
    </source>
</evidence>
<evidence type="ECO:0000313" key="10">
    <source>
        <dbReference type="Proteomes" id="UP000482653"/>
    </source>
</evidence>
<dbReference type="PROSITE" id="PS01124">
    <property type="entry name" value="HTH_ARAC_FAMILY_2"/>
    <property type="match status" value="1"/>
</dbReference>
<feature type="repeat" description="TPR" evidence="4">
    <location>
        <begin position="144"/>
        <end position="177"/>
    </location>
</feature>
<keyword evidence="4" id="KW-0802">TPR repeat</keyword>
<dbReference type="GO" id="GO:0003700">
    <property type="term" value="F:DNA-binding transcription factor activity"/>
    <property type="evidence" value="ECO:0007669"/>
    <property type="project" value="InterPro"/>
</dbReference>
<keyword evidence="2" id="KW-0238">DNA-binding</keyword>
<dbReference type="InterPro" id="IPR018062">
    <property type="entry name" value="HTH_AraC-typ_CS"/>
</dbReference>
<dbReference type="EMBL" id="VVYX01000018">
    <property type="protein sequence ID" value="KAA5417564.1"/>
    <property type="molecule type" value="Genomic_DNA"/>
</dbReference>
<dbReference type="SMART" id="SM00342">
    <property type="entry name" value="HTH_ARAC"/>
    <property type="match status" value="1"/>
</dbReference>
<feature type="chain" id="PRO_5030020268" evidence="7">
    <location>
        <begin position="25"/>
        <end position="568"/>
    </location>
</feature>
<protein>
    <submittedName>
        <fullName evidence="9">AraC family transcriptional regulator</fullName>
    </submittedName>
</protein>
<feature type="signal peptide" evidence="7">
    <location>
        <begin position="1"/>
        <end position="24"/>
    </location>
</feature>
<dbReference type="SMART" id="SM00028">
    <property type="entry name" value="TPR"/>
    <property type="match status" value="5"/>
</dbReference>
<feature type="domain" description="HTH araC/xylS-type" evidence="8">
    <location>
        <begin position="450"/>
        <end position="556"/>
    </location>
</feature>
<evidence type="ECO:0000256" key="3">
    <source>
        <dbReference type="ARBA" id="ARBA00023163"/>
    </source>
</evidence>
<proteinExistence type="predicted"/>
<dbReference type="SUPFAM" id="SSF48452">
    <property type="entry name" value="TPR-like"/>
    <property type="match status" value="1"/>
</dbReference>
<feature type="transmembrane region" description="Helical" evidence="6">
    <location>
        <begin position="381"/>
        <end position="402"/>
    </location>
</feature>
<evidence type="ECO:0000256" key="4">
    <source>
        <dbReference type="PROSITE-ProRule" id="PRU00339"/>
    </source>
</evidence>
<dbReference type="AlphaFoldDB" id="A0A108TGA9"/>
<evidence type="ECO:0000259" key="8">
    <source>
        <dbReference type="PROSITE" id="PS01124"/>
    </source>
</evidence>
<dbReference type="GO" id="GO:0043565">
    <property type="term" value="F:sequence-specific DNA binding"/>
    <property type="evidence" value="ECO:0007669"/>
    <property type="project" value="InterPro"/>
</dbReference>
<evidence type="ECO:0000256" key="2">
    <source>
        <dbReference type="ARBA" id="ARBA00023125"/>
    </source>
</evidence>
<keyword evidence="5" id="KW-0175">Coiled coil</keyword>
<evidence type="ECO:0000256" key="5">
    <source>
        <dbReference type="SAM" id="Coils"/>
    </source>
</evidence>
<keyword evidence="6" id="KW-0472">Membrane</keyword>
<feature type="coiled-coil region" evidence="5">
    <location>
        <begin position="415"/>
        <end position="442"/>
    </location>
</feature>
<dbReference type="InterPro" id="IPR009057">
    <property type="entry name" value="Homeodomain-like_sf"/>
</dbReference>
<keyword evidence="3" id="KW-0804">Transcription</keyword>
<keyword evidence="7" id="KW-0732">Signal</keyword>
<accession>A0A108TGA9</accession>
<dbReference type="Gene3D" id="1.25.40.10">
    <property type="entry name" value="Tetratricopeptide repeat domain"/>
    <property type="match status" value="2"/>
</dbReference>